<dbReference type="EMBL" id="DXAY01000156">
    <property type="protein sequence ID" value="HIZ74913.1"/>
    <property type="molecule type" value="Genomic_DNA"/>
</dbReference>
<dbReference type="AlphaFoldDB" id="A0A9D2G945"/>
<dbReference type="Proteomes" id="UP000824116">
    <property type="component" value="Unassembled WGS sequence"/>
</dbReference>
<proteinExistence type="predicted"/>
<reference evidence="1" key="1">
    <citation type="journal article" date="2021" name="PeerJ">
        <title>Extensive microbial diversity within the chicken gut microbiome revealed by metagenomics and culture.</title>
        <authorList>
            <person name="Gilroy R."/>
            <person name="Ravi A."/>
            <person name="Getino M."/>
            <person name="Pursley I."/>
            <person name="Horton D.L."/>
            <person name="Alikhan N.F."/>
            <person name="Baker D."/>
            <person name="Gharbi K."/>
            <person name="Hall N."/>
            <person name="Watson M."/>
            <person name="Adriaenssens E.M."/>
            <person name="Foster-Nyarko E."/>
            <person name="Jarju S."/>
            <person name="Secka A."/>
            <person name="Antonio M."/>
            <person name="Oren A."/>
            <person name="Chaudhuri R.R."/>
            <person name="La Ragione R."/>
            <person name="Hildebrand F."/>
            <person name="Pallen M.J."/>
        </authorList>
    </citation>
    <scope>NUCLEOTIDE SEQUENCE</scope>
    <source>
        <strain evidence="1">CHK196-3914</strain>
    </source>
</reference>
<evidence type="ECO:0000313" key="1">
    <source>
        <dbReference type="EMBL" id="HIZ74913.1"/>
    </source>
</evidence>
<protein>
    <submittedName>
        <fullName evidence="1">Uncharacterized protein</fullName>
    </submittedName>
</protein>
<name>A0A9D2G945_9FIRM</name>
<reference evidence="1" key="2">
    <citation type="submission" date="2021-04" db="EMBL/GenBank/DDBJ databases">
        <authorList>
            <person name="Gilroy R."/>
        </authorList>
    </citation>
    <scope>NUCLEOTIDE SEQUENCE</scope>
    <source>
        <strain evidence="1">CHK196-3914</strain>
    </source>
</reference>
<comment type="caution">
    <text evidence="1">The sequence shown here is derived from an EMBL/GenBank/DDBJ whole genome shotgun (WGS) entry which is preliminary data.</text>
</comment>
<accession>A0A9D2G945</accession>
<evidence type="ECO:0000313" key="2">
    <source>
        <dbReference type="Proteomes" id="UP000824116"/>
    </source>
</evidence>
<feature type="non-terminal residue" evidence="1">
    <location>
        <position position="1"/>
    </location>
</feature>
<gene>
    <name evidence="1" type="ORF">H9723_06700</name>
</gene>
<sequence>VSGSSEVAELLTNGTRQWVEAAFTVEKDVSWTVSGAATERCCASVWEKRTEERWGDFHTVRSVRPGISQSV</sequence>
<organism evidence="1 2">
    <name type="scientific">Candidatus Mediterraneibacter stercoravium</name>
    <dbReference type="NCBI Taxonomy" id="2838685"/>
    <lineage>
        <taxon>Bacteria</taxon>
        <taxon>Bacillati</taxon>
        <taxon>Bacillota</taxon>
        <taxon>Clostridia</taxon>
        <taxon>Lachnospirales</taxon>
        <taxon>Lachnospiraceae</taxon>
        <taxon>Mediterraneibacter</taxon>
    </lineage>
</organism>